<accession>A0A4R0XVZ3</accession>
<feature type="compositionally biased region" description="Low complexity" evidence="1">
    <location>
        <begin position="47"/>
        <end position="58"/>
    </location>
</feature>
<organism evidence="3 4">
    <name type="scientific">Mycoplasma todarodis</name>
    <dbReference type="NCBI Taxonomy" id="1937191"/>
    <lineage>
        <taxon>Bacteria</taxon>
        <taxon>Bacillati</taxon>
        <taxon>Mycoplasmatota</taxon>
        <taxon>Mollicutes</taxon>
        <taxon>Mycoplasmataceae</taxon>
        <taxon>Mycoplasma</taxon>
    </lineage>
</organism>
<gene>
    <name evidence="3" type="ORF">C4B25_00530</name>
</gene>
<feature type="chain" id="PRO_5020898897" description="Variable surface lipoprotein" evidence="2">
    <location>
        <begin position="21"/>
        <end position="301"/>
    </location>
</feature>
<dbReference type="PROSITE" id="PS51257">
    <property type="entry name" value="PROKAR_LIPOPROTEIN"/>
    <property type="match status" value="1"/>
</dbReference>
<evidence type="ECO:0000256" key="2">
    <source>
        <dbReference type="SAM" id="SignalP"/>
    </source>
</evidence>
<proteinExistence type="predicted"/>
<evidence type="ECO:0008006" key="5">
    <source>
        <dbReference type="Google" id="ProtNLM"/>
    </source>
</evidence>
<evidence type="ECO:0000256" key="1">
    <source>
        <dbReference type="SAM" id="MobiDB-lite"/>
    </source>
</evidence>
<reference evidence="3 4" key="1">
    <citation type="submission" date="2018-02" db="EMBL/GenBank/DDBJ databases">
        <title>Mycoplasma marinum and Mycoplasma todarodis sp. nov., moderately halophilic and psychrotolerant mycoplasmas isolated from cephalopods.</title>
        <authorList>
            <person name="Viver T."/>
        </authorList>
    </citation>
    <scope>NUCLEOTIDE SEQUENCE [LARGE SCALE GENOMIC DNA]</scope>
    <source>
        <strain evidence="3 4">5H</strain>
    </source>
</reference>
<feature type="signal peptide" evidence="2">
    <location>
        <begin position="1"/>
        <end position="20"/>
    </location>
</feature>
<dbReference type="RefSeq" id="WP_131613118.1">
    <property type="nucleotide sequence ID" value="NZ_PSZP01000002.1"/>
</dbReference>
<keyword evidence="4" id="KW-1185">Reference proteome</keyword>
<dbReference type="EMBL" id="PSZP01000002">
    <property type="protein sequence ID" value="TCG11976.1"/>
    <property type="molecule type" value="Genomic_DNA"/>
</dbReference>
<keyword evidence="2" id="KW-0732">Signal</keyword>
<dbReference type="InterPro" id="IPR054816">
    <property type="entry name" value="Lipoprotein_mollicutes-type_CS"/>
</dbReference>
<evidence type="ECO:0000313" key="4">
    <source>
        <dbReference type="Proteomes" id="UP000291072"/>
    </source>
</evidence>
<dbReference type="NCBIfam" id="NF045726">
    <property type="entry name" value="XXplasma_LP"/>
    <property type="match status" value="1"/>
</dbReference>
<sequence>MTKKTKKITLGVMSSSLAIAAPIATVVSCGKETSENETSKGRQGIDSSNTNGKNGNGSIPNIDNGKTEAVPKVFEEGEINIAKITERMKQSLKQNKTNKVSWETNLKDPKDVKNEYESILKETFELILNQPKKSELKDPKKQQEFLKKAKTLENKITKHTKSQFGLGGLNASQWKPLLASQSKEELKQNFKNLIELMINNLSYKEMSLYDPKTNKEIYKETYSEELRKVFFDSNSEMLKELYKIINNYGILLIGLIHKPVETMSKYGYDKILEMNKVTDESAMITKKSITKIKGLMFPTTK</sequence>
<protein>
    <recommendedName>
        <fullName evidence="5">Variable surface lipoprotein</fullName>
    </recommendedName>
</protein>
<comment type="caution">
    <text evidence="3">The sequence shown here is derived from an EMBL/GenBank/DDBJ whole genome shotgun (WGS) entry which is preliminary data.</text>
</comment>
<dbReference type="AlphaFoldDB" id="A0A4R0XVZ3"/>
<evidence type="ECO:0000313" key="3">
    <source>
        <dbReference type="EMBL" id="TCG11976.1"/>
    </source>
</evidence>
<dbReference type="Proteomes" id="UP000291072">
    <property type="component" value="Unassembled WGS sequence"/>
</dbReference>
<feature type="region of interest" description="Disordered" evidence="1">
    <location>
        <begin position="32"/>
        <end position="70"/>
    </location>
</feature>
<name>A0A4R0XVZ3_9MOLU</name>